<keyword evidence="3" id="KW-1185">Reference proteome</keyword>
<feature type="domain" description="Aminoglycoside phosphotransferase" evidence="1">
    <location>
        <begin position="64"/>
        <end position="229"/>
    </location>
</feature>
<organism evidence="2 3">
    <name type="scientific">Nocardia tengchongensis</name>
    <dbReference type="NCBI Taxonomy" id="2055889"/>
    <lineage>
        <taxon>Bacteria</taxon>
        <taxon>Bacillati</taxon>
        <taxon>Actinomycetota</taxon>
        <taxon>Actinomycetes</taxon>
        <taxon>Mycobacteriales</taxon>
        <taxon>Nocardiaceae</taxon>
        <taxon>Nocardia</taxon>
    </lineage>
</organism>
<dbReference type="Gene3D" id="3.90.1200.10">
    <property type="match status" value="1"/>
</dbReference>
<dbReference type="PANTHER" id="PTHR21310">
    <property type="entry name" value="AMINOGLYCOSIDE PHOSPHOTRANSFERASE-RELATED-RELATED"/>
    <property type="match status" value="1"/>
</dbReference>
<name>A0ABX8CTT8_9NOCA</name>
<dbReference type="InterPro" id="IPR011009">
    <property type="entry name" value="Kinase-like_dom_sf"/>
</dbReference>
<sequence length="279" mass="29886">MGGAAVAGGGAGQCGGVRGGWERAVCGADAEGGGRGGGGAGGGAAVAGVAGGGGDTAVPVHGAESARPGECCVYPEVPGEVLSADEWRRRGLSRRAETARTVAEFVDAVHAFPVGRAREVEVAEWDTRREFASDLELVRAQVIPLLPAADGRRLLDLWDEFLSTDRNFEYEPMLIHADVSVDHLLVTGDRITGVIDFGDVRIGDPDYDLCYLWTGAGPEFVRQVQEFRGQPFDDRLIAKLRFWERSDRAIDILHAIEHRLPDFRDESVHALRATLAGPD</sequence>
<dbReference type="Pfam" id="PF01636">
    <property type="entry name" value="APH"/>
    <property type="match status" value="1"/>
</dbReference>
<evidence type="ECO:0000313" key="2">
    <source>
        <dbReference type="EMBL" id="QVI23314.1"/>
    </source>
</evidence>
<evidence type="ECO:0000259" key="1">
    <source>
        <dbReference type="Pfam" id="PF01636"/>
    </source>
</evidence>
<dbReference type="Proteomes" id="UP000683310">
    <property type="component" value="Chromosome"/>
</dbReference>
<proteinExistence type="predicted"/>
<gene>
    <name evidence="2" type="ORF">KHQ06_10700</name>
</gene>
<dbReference type="PANTHER" id="PTHR21310:SF15">
    <property type="entry name" value="AMINOGLYCOSIDE PHOSPHOTRANSFERASE DOMAIN-CONTAINING PROTEIN"/>
    <property type="match status" value="1"/>
</dbReference>
<evidence type="ECO:0000313" key="3">
    <source>
        <dbReference type="Proteomes" id="UP000683310"/>
    </source>
</evidence>
<dbReference type="SUPFAM" id="SSF56112">
    <property type="entry name" value="Protein kinase-like (PK-like)"/>
    <property type="match status" value="1"/>
</dbReference>
<dbReference type="InterPro" id="IPR002575">
    <property type="entry name" value="Aminoglycoside_PTrfase"/>
</dbReference>
<protein>
    <submittedName>
        <fullName evidence="2">Phosphotransferase</fullName>
    </submittedName>
</protein>
<reference evidence="2 3" key="1">
    <citation type="submission" date="2021-04" db="EMBL/GenBank/DDBJ databases">
        <title>Nocardia tengchongensis.</title>
        <authorList>
            <person name="Zhuang k."/>
            <person name="Ran Y."/>
            <person name="Li W."/>
        </authorList>
    </citation>
    <scope>NUCLEOTIDE SEQUENCE [LARGE SCALE GENOMIC DNA]</scope>
    <source>
        <strain evidence="2 3">CFH S0057</strain>
    </source>
</reference>
<accession>A0ABX8CTT8</accession>
<dbReference type="EMBL" id="CP074371">
    <property type="protein sequence ID" value="QVI23314.1"/>
    <property type="molecule type" value="Genomic_DNA"/>
</dbReference>
<dbReference type="InterPro" id="IPR051678">
    <property type="entry name" value="AGP_Transferase"/>
</dbReference>